<dbReference type="GO" id="GO:0005200">
    <property type="term" value="F:structural constituent of cytoskeleton"/>
    <property type="evidence" value="ECO:0007669"/>
    <property type="project" value="InterPro"/>
</dbReference>
<evidence type="ECO:0000313" key="1">
    <source>
        <dbReference type="Ensembl" id="ENSACAP00000033821.1"/>
    </source>
</evidence>
<dbReference type="AlphaFoldDB" id="A0A803TF31"/>
<organism evidence="1 2">
    <name type="scientific">Anolis carolinensis</name>
    <name type="common">Green anole</name>
    <name type="synonym">American chameleon</name>
    <dbReference type="NCBI Taxonomy" id="28377"/>
    <lineage>
        <taxon>Eukaryota</taxon>
        <taxon>Metazoa</taxon>
        <taxon>Chordata</taxon>
        <taxon>Craniata</taxon>
        <taxon>Vertebrata</taxon>
        <taxon>Euteleostomi</taxon>
        <taxon>Lepidosauria</taxon>
        <taxon>Squamata</taxon>
        <taxon>Bifurcata</taxon>
        <taxon>Unidentata</taxon>
        <taxon>Episquamata</taxon>
        <taxon>Toxicofera</taxon>
        <taxon>Iguania</taxon>
        <taxon>Dactyloidae</taxon>
        <taxon>Anolis</taxon>
    </lineage>
</organism>
<proteinExistence type="predicted"/>
<dbReference type="InterPro" id="IPR003461">
    <property type="entry name" value="Keratin"/>
</dbReference>
<name>A0A803TF31_ANOCA</name>
<protein>
    <submittedName>
        <fullName evidence="1">Uncharacterized protein</fullName>
    </submittedName>
</protein>
<dbReference type="Proteomes" id="UP000001646">
    <property type="component" value="Unplaced"/>
</dbReference>
<dbReference type="GO" id="GO:0005882">
    <property type="term" value="C:intermediate filament"/>
    <property type="evidence" value="ECO:0007669"/>
    <property type="project" value="InterPro"/>
</dbReference>
<accession>A0A803TF31</accession>
<reference evidence="1" key="1">
    <citation type="submission" date="2009-12" db="EMBL/GenBank/DDBJ databases">
        <title>The Genome Sequence of Anolis carolinensis (Green Anole Lizard).</title>
        <authorList>
            <consortium name="The Genome Sequencing Platform"/>
            <person name="Di Palma F."/>
            <person name="Alfoldi J."/>
            <person name="Heiman D."/>
            <person name="Young S."/>
            <person name="Grabherr M."/>
            <person name="Johnson J."/>
            <person name="Lander E.S."/>
            <person name="Lindblad-Toh K."/>
        </authorList>
    </citation>
    <scope>NUCLEOTIDE SEQUENCE [LARGE SCALE GENOMIC DNA]</scope>
    <source>
        <strain evidence="1">JBL SC #1</strain>
    </source>
</reference>
<dbReference type="Pfam" id="PF02422">
    <property type="entry name" value="Keratin"/>
    <property type="match status" value="1"/>
</dbReference>
<reference evidence="1" key="3">
    <citation type="submission" date="2025-09" db="UniProtKB">
        <authorList>
            <consortium name="Ensembl"/>
        </authorList>
    </citation>
    <scope>IDENTIFICATION</scope>
</reference>
<dbReference type="InParanoid" id="A0A803TF31"/>
<sequence length="102" mass="10899">MIPGAMLSIPCGLPSDNPCVTQGPGSKVIIHPPEIEICLPGPIVEIMAAECAVEVYNPCEAITGEEQCAITSGDEDTGESKALATREQLVRLIQECRKFFLI</sequence>
<evidence type="ECO:0000313" key="2">
    <source>
        <dbReference type="Proteomes" id="UP000001646"/>
    </source>
</evidence>
<keyword evidence="2" id="KW-1185">Reference proteome</keyword>
<dbReference type="Ensembl" id="ENSACAT00000039281.1">
    <property type="protein sequence ID" value="ENSACAP00000033821.1"/>
    <property type="gene ID" value="ENSACAG00000042232.1"/>
</dbReference>
<reference evidence="1" key="2">
    <citation type="submission" date="2025-08" db="UniProtKB">
        <authorList>
            <consortium name="Ensembl"/>
        </authorList>
    </citation>
    <scope>IDENTIFICATION</scope>
</reference>